<dbReference type="GO" id="GO:0006508">
    <property type="term" value="P:proteolysis"/>
    <property type="evidence" value="ECO:0007669"/>
    <property type="project" value="InterPro"/>
</dbReference>
<dbReference type="InterPro" id="IPR011600">
    <property type="entry name" value="Pept_C14_caspase"/>
</dbReference>
<evidence type="ECO:0000256" key="2">
    <source>
        <dbReference type="ARBA" id="ARBA00022703"/>
    </source>
</evidence>
<dbReference type="InterPro" id="IPR029030">
    <property type="entry name" value="Caspase-like_dom_sf"/>
</dbReference>
<keyword evidence="2" id="KW-0053">Apoptosis</keyword>
<gene>
    <name evidence="5" type="ORF">OE88DRAFT_1733873</name>
</gene>
<evidence type="ECO:0000256" key="1">
    <source>
        <dbReference type="ARBA" id="ARBA00009005"/>
    </source>
</evidence>
<proteinExistence type="inferred from homology"/>
<name>A0A5C3N761_9AGAM</name>
<dbReference type="Pfam" id="PF00656">
    <property type="entry name" value="Peptidase_C14"/>
    <property type="match status" value="1"/>
</dbReference>
<dbReference type="GO" id="GO:0005737">
    <property type="term" value="C:cytoplasm"/>
    <property type="evidence" value="ECO:0007669"/>
    <property type="project" value="TreeGrafter"/>
</dbReference>
<keyword evidence="6" id="KW-1185">Reference proteome</keyword>
<evidence type="ECO:0000313" key="5">
    <source>
        <dbReference type="EMBL" id="TFK52885.1"/>
    </source>
</evidence>
<dbReference type="GO" id="GO:0004197">
    <property type="term" value="F:cysteine-type endopeptidase activity"/>
    <property type="evidence" value="ECO:0007669"/>
    <property type="project" value="InterPro"/>
</dbReference>
<dbReference type="PANTHER" id="PTHR48104:SF30">
    <property type="entry name" value="METACASPASE-1"/>
    <property type="match status" value="1"/>
</dbReference>
<evidence type="ECO:0000256" key="3">
    <source>
        <dbReference type="ARBA" id="ARBA00022807"/>
    </source>
</evidence>
<dbReference type="OrthoDB" id="3223806at2759"/>
<sequence length="689" mass="75139">MKDSANEGATLPVIVEQPALIPTGCPRFFALIIGINFYAYTNVINTNLAGAVPDAKAIRNYIMTVLGVPDSQIEFLSDMQATRAAIVQGIDGFRTNPRIKQGDSIFIYYAGHGALSPAPDDWIVNDPERKVQFVLPHDVGGKDEHGEEIFGIPDRTIGALLEGIAKEKGDNITVIFDCCFSGSGTRGYNIASAYRDRGVHVGAPPPHLDREIWAPSTRGAFVAEGFQFAGLRSHVLLAACGSHERARESDVAGFFTKALLETLQRVGAGKITYSELMKRIPDISGQSPQCEGVNVDRILFGGVAASQGNVAYRVMKKEGRFVLAAGSAQGITVGAEFALYKDTSTFAPTASLGTLIAEEPRPFETTLGLRPGAIAINNLDKEGVAVQIRAGAVEDLRIHLQLDEKMLPIFDAVLRYMQTAVGGRRFRIVEKEEKADFAITLDGEREVAFDNLDPIVAQYGCSHIPESVPLSPEAVMPVIHAAAHYQWHLNRKMDGDTDVLSGRVTVEFTELERSGFDGRRLVESWAPFGPNLVQGDIIDLMIDHQAHKRYGMKITNHSAVSLYPYLFFFDGSSLSITSYFQPPISTRGGTVDPPLPGNPGESVENDRSITIGYGESGAVAYSYSVPNGKDIDIGFLKLFLSTEHIDLSHVPQMSPFRRLRVAEEAKPQSYSGWGSRLITVIQRRAKRGP</sequence>
<organism evidence="5 6">
    <name type="scientific">Heliocybe sulcata</name>
    <dbReference type="NCBI Taxonomy" id="5364"/>
    <lineage>
        <taxon>Eukaryota</taxon>
        <taxon>Fungi</taxon>
        <taxon>Dikarya</taxon>
        <taxon>Basidiomycota</taxon>
        <taxon>Agaricomycotina</taxon>
        <taxon>Agaricomycetes</taxon>
        <taxon>Gloeophyllales</taxon>
        <taxon>Gloeophyllaceae</taxon>
        <taxon>Heliocybe</taxon>
    </lineage>
</organism>
<evidence type="ECO:0000313" key="6">
    <source>
        <dbReference type="Proteomes" id="UP000305948"/>
    </source>
</evidence>
<comment type="similarity">
    <text evidence="1">Belongs to the peptidase C14B family.</text>
</comment>
<keyword evidence="3" id="KW-0788">Thiol protease</keyword>
<dbReference type="SUPFAM" id="SSF52129">
    <property type="entry name" value="Caspase-like"/>
    <property type="match status" value="1"/>
</dbReference>
<dbReference type="InterPro" id="IPR050452">
    <property type="entry name" value="Metacaspase"/>
</dbReference>
<feature type="domain" description="Peptidase C14 caspase" evidence="4">
    <location>
        <begin position="29"/>
        <end position="280"/>
    </location>
</feature>
<dbReference type="Proteomes" id="UP000305948">
    <property type="component" value="Unassembled WGS sequence"/>
</dbReference>
<accession>A0A5C3N761</accession>
<protein>
    <recommendedName>
        <fullName evidence="4">Peptidase C14 caspase domain-containing protein</fullName>
    </recommendedName>
</protein>
<dbReference type="GO" id="GO:0006915">
    <property type="term" value="P:apoptotic process"/>
    <property type="evidence" value="ECO:0007669"/>
    <property type="project" value="UniProtKB-KW"/>
</dbReference>
<keyword evidence="3" id="KW-0645">Protease</keyword>
<dbReference type="Gene3D" id="3.40.50.1460">
    <property type="match status" value="1"/>
</dbReference>
<dbReference type="AlphaFoldDB" id="A0A5C3N761"/>
<keyword evidence="3" id="KW-0378">Hydrolase</keyword>
<reference evidence="5 6" key="1">
    <citation type="journal article" date="2019" name="Nat. Ecol. Evol.">
        <title>Megaphylogeny resolves global patterns of mushroom evolution.</title>
        <authorList>
            <person name="Varga T."/>
            <person name="Krizsan K."/>
            <person name="Foldi C."/>
            <person name="Dima B."/>
            <person name="Sanchez-Garcia M."/>
            <person name="Sanchez-Ramirez S."/>
            <person name="Szollosi G.J."/>
            <person name="Szarkandi J.G."/>
            <person name="Papp V."/>
            <person name="Albert L."/>
            <person name="Andreopoulos W."/>
            <person name="Angelini C."/>
            <person name="Antonin V."/>
            <person name="Barry K.W."/>
            <person name="Bougher N.L."/>
            <person name="Buchanan P."/>
            <person name="Buyck B."/>
            <person name="Bense V."/>
            <person name="Catcheside P."/>
            <person name="Chovatia M."/>
            <person name="Cooper J."/>
            <person name="Damon W."/>
            <person name="Desjardin D."/>
            <person name="Finy P."/>
            <person name="Geml J."/>
            <person name="Haridas S."/>
            <person name="Hughes K."/>
            <person name="Justo A."/>
            <person name="Karasinski D."/>
            <person name="Kautmanova I."/>
            <person name="Kiss B."/>
            <person name="Kocsube S."/>
            <person name="Kotiranta H."/>
            <person name="LaButti K.M."/>
            <person name="Lechner B.E."/>
            <person name="Liimatainen K."/>
            <person name="Lipzen A."/>
            <person name="Lukacs Z."/>
            <person name="Mihaltcheva S."/>
            <person name="Morgado L.N."/>
            <person name="Niskanen T."/>
            <person name="Noordeloos M.E."/>
            <person name="Ohm R.A."/>
            <person name="Ortiz-Santana B."/>
            <person name="Ovrebo C."/>
            <person name="Racz N."/>
            <person name="Riley R."/>
            <person name="Savchenko A."/>
            <person name="Shiryaev A."/>
            <person name="Soop K."/>
            <person name="Spirin V."/>
            <person name="Szebenyi C."/>
            <person name="Tomsovsky M."/>
            <person name="Tulloss R.E."/>
            <person name="Uehling J."/>
            <person name="Grigoriev I.V."/>
            <person name="Vagvolgyi C."/>
            <person name="Papp T."/>
            <person name="Martin F.M."/>
            <person name="Miettinen O."/>
            <person name="Hibbett D.S."/>
            <person name="Nagy L.G."/>
        </authorList>
    </citation>
    <scope>NUCLEOTIDE SEQUENCE [LARGE SCALE GENOMIC DNA]</scope>
    <source>
        <strain evidence="5 6">OMC1185</strain>
    </source>
</reference>
<evidence type="ECO:0000259" key="4">
    <source>
        <dbReference type="Pfam" id="PF00656"/>
    </source>
</evidence>
<dbReference type="PANTHER" id="PTHR48104">
    <property type="entry name" value="METACASPASE-4"/>
    <property type="match status" value="1"/>
</dbReference>
<dbReference type="EMBL" id="ML213508">
    <property type="protein sequence ID" value="TFK52885.1"/>
    <property type="molecule type" value="Genomic_DNA"/>
</dbReference>